<dbReference type="PANTHER" id="PTHR42939:SF1">
    <property type="entry name" value="ABC TRANSPORTER ATP-BINDING PROTEIN ALBC-RELATED"/>
    <property type="match status" value="1"/>
</dbReference>
<dbReference type="Pfam" id="PF13732">
    <property type="entry name" value="DrrA1-3_C"/>
    <property type="match status" value="1"/>
</dbReference>
<protein>
    <submittedName>
        <fullName evidence="5">ATP-binding cassette domain-containing protein</fullName>
    </submittedName>
</protein>
<keyword evidence="3 5" id="KW-0067">ATP-binding</keyword>
<dbReference type="PROSITE" id="PS00211">
    <property type="entry name" value="ABC_TRANSPORTER_1"/>
    <property type="match status" value="1"/>
</dbReference>
<sequence>MSHILVAENVSKKFGEHTALSNFSLEIPENCIYGLLGPNGAGKTTLIRIINQITYPDSGQILFEGCPLAPEHIATIGYLPEERGLYKSMKVGEQVLYLAQLKGLSKTEAKKRLKYWFERLEIGDWWNKKIQELSKGMAQKIQFIITVLHEPKLLIFDEPFSGFDPINANKIKDEILELKKRGTSIIFSTHRMESVEELCDYITLLHQSEKVLDGKLSDIKKAYKNNIFRVGLNVKNDGEKIIQQFKTKFKISDDTYDNVEMQLDFTLQLPNTDTTAVLNQLTLNGTINHFEEVIPTANDIFIQTVKTKDK</sequence>
<dbReference type="InterPro" id="IPR017871">
    <property type="entry name" value="ABC_transporter-like_CS"/>
</dbReference>
<dbReference type="SMART" id="SM00382">
    <property type="entry name" value="AAA"/>
    <property type="match status" value="1"/>
</dbReference>
<evidence type="ECO:0000256" key="1">
    <source>
        <dbReference type="ARBA" id="ARBA00022448"/>
    </source>
</evidence>
<comment type="caution">
    <text evidence="5">The sequence shown here is derived from an EMBL/GenBank/DDBJ whole genome shotgun (WGS) entry which is preliminary data.</text>
</comment>
<gene>
    <name evidence="5" type="ORF">RM706_14240</name>
</gene>
<dbReference type="InterPro" id="IPR027417">
    <property type="entry name" value="P-loop_NTPase"/>
</dbReference>
<feature type="domain" description="ABC transporter" evidence="4">
    <location>
        <begin position="5"/>
        <end position="232"/>
    </location>
</feature>
<dbReference type="InterPro" id="IPR051782">
    <property type="entry name" value="ABC_Transporter_VariousFunc"/>
</dbReference>
<evidence type="ECO:0000313" key="5">
    <source>
        <dbReference type="EMBL" id="MDT0608202.1"/>
    </source>
</evidence>
<dbReference type="EMBL" id="JAVRHR010000003">
    <property type="protein sequence ID" value="MDT0608202.1"/>
    <property type="molecule type" value="Genomic_DNA"/>
</dbReference>
<accession>A0ABU3ADE2</accession>
<evidence type="ECO:0000256" key="2">
    <source>
        <dbReference type="ARBA" id="ARBA00022741"/>
    </source>
</evidence>
<dbReference type="InterPro" id="IPR003439">
    <property type="entry name" value="ABC_transporter-like_ATP-bd"/>
</dbReference>
<dbReference type="Gene3D" id="3.40.50.300">
    <property type="entry name" value="P-loop containing nucleotide triphosphate hydrolases"/>
    <property type="match status" value="1"/>
</dbReference>
<keyword evidence="2" id="KW-0547">Nucleotide-binding</keyword>
<evidence type="ECO:0000313" key="6">
    <source>
        <dbReference type="Proteomes" id="UP001255246"/>
    </source>
</evidence>
<proteinExistence type="predicted"/>
<dbReference type="PANTHER" id="PTHR42939">
    <property type="entry name" value="ABC TRANSPORTER ATP-BINDING PROTEIN ALBC-RELATED"/>
    <property type="match status" value="1"/>
</dbReference>
<dbReference type="InterPro" id="IPR003593">
    <property type="entry name" value="AAA+_ATPase"/>
</dbReference>
<dbReference type="RefSeq" id="WP_311352715.1">
    <property type="nucleotide sequence ID" value="NZ_JAVRHR010000003.1"/>
</dbReference>
<name>A0ABU3ADE2_9FLAO</name>
<dbReference type="SUPFAM" id="SSF52540">
    <property type="entry name" value="P-loop containing nucleoside triphosphate hydrolases"/>
    <property type="match status" value="1"/>
</dbReference>
<keyword evidence="1" id="KW-0813">Transport</keyword>
<organism evidence="5 6">
    <name type="scientific">Croceitalea rosinachiae</name>
    <dbReference type="NCBI Taxonomy" id="3075596"/>
    <lineage>
        <taxon>Bacteria</taxon>
        <taxon>Pseudomonadati</taxon>
        <taxon>Bacteroidota</taxon>
        <taxon>Flavobacteriia</taxon>
        <taxon>Flavobacteriales</taxon>
        <taxon>Flavobacteriaceae</taxon>
        <taxon>Croceitalea</taxon>
    </lineage>
</organism>
<dbReference type="GO" id="GO:0005524">
    <property type="term" value="F:ATP binding"/>
    <property type="evidence" value="ECO:0007669"/>
    <property type="project" value="UniProtKB-KW"/>
</dbReference>
<evidence type="ECO:0000259" key="4">
    <source>
        <dbReference type="PROSITE" id="PS50893"/>
    </source>
</evidence>
<evidence type="ECO:0000256" key="3">
    <source>
        <dbReference type="ARBA" id="ARBA00022840"/>
    </source>
</evidence>
<dbReference type="Pfam" id="PF00005">
    <property type="entry name" value="ABC_tran"/>
    <property type="match status" value="1"/>
</dbReference>
<keyword evidence="6" id="KW-1185">Reference proteome</keyword>
<dbReference type="Proteomes" id="UP001255246">
    <property type="component" value="Unassembled WGS sequence"/>
</dbReference>
<dbReference type="InterPro" id="IPR025302">
    <property type="entry name" value="DrrA1/2-like_C"/>
</dbReference>
<reference evidence="5 6" key="1">
    <citation type="submission" date="2023-09" db="EMBL/GenBank/DDBJ databases">
        <authorList>
            <person name="Rey-Velasco X."/>
        </authorList>
    </citation>
    <scope>NUCLEOTIDE SEQUENCE [LARGE SCALE GENOMIC DNA]</scope>
    <source>
        <strain evidence="5 6">F388</strain>
    </source>
</reference>
<dbReference type="PROSITE" id="PS50893">
    <property type="entry name" value="ABC_TRANSPORTER_2"/>
    <property type="match status" value="1"/>
</dbReference>